<keyword evidence="4" id="KW-0067">ATP-binding</keyword>
<dbReference type="InterPro" id="IPR036759">
    <property type="entry name" value="TPK_catalytic_sf"/>
</dbReference>
<gene>
    <name evidence="7" type="ORF">D4T97_009415</name>
</gene>
<dbReference type="CDD" id="cd07995">
    <property type="entry name" value="TPK"/>
    <property type="match status" value="1"/>
</dbReference>
<dbReference type="GO" id="GO:0016301">
    <property type="term" value="F:kinase activity"/>
    <property type="evidence" value="ECO:0007669"/>
    <property type="project" value="UniProtKB-KW"/>
</dbReference>
<dbReference type="GO" id="GO:0006772">
    <property type="term" value="P:thiamine metabolic process"/>
    <property type="evidence" value="ECO:0007669"/>
    <property type="project" value="UniProtKB-UniRule"/>
</dbReference>
<dbReference type="PANTHER" id="PTHR41299:SF1">
    <property type="entry name" value="THIAMINE PYROPHOSPHOKINASE"/>
    <property type="match status" value="1"/>
</dbReference>
<evidence type="ECO:0000259" key="6">
    <source>
        <dbReference type="SMART" id="SM00983"/>
    </source>
</evidence>
<proteinExistence type="predicted"/>
<dbReference type="Gene3D" id="3.40.50.10240">
    <property type="entry name" value="Thiamin pyrophosphokinase, catalytic domain"/>
    <property type="match status" value="1"/>
</dbReference>
<evidence type="ECO:0000256" key="2">
    <source>
        <dbReference type="ARBA" id="ARBA00022741"/>
    </source>
</evidence>
<keyword evidence="1 7" id="KW-0808">Transferase</keyword>
<keyword evidence="3" id="KW-0418">Kinase</keyword>
<dbReference type="Pfam" id="PF04263">
    <property type="entry name" value="TPK_catalytic"/>
    <property type="match status" value="1"/>
</dbReference>
<evidence type="ECO:0000256" key="3">
    <source>
        <dbReference type="ARBA" id="ARBA00022777"/>
    </source>
</evidence>
<protein>
    <recommendedName>
        <fullName evidence="5">Thiamine diphosphokinase</fullName>
        <ecNumber evidence="5">2.7.6.2</ecNumber>
    </recommendedName>
</protein>
<dbReference type="GO" id="GO:0030975">
    <property type="term" value="F:thiamine binding"/>
    <property type="evidence" value="ECO:0007669"/>
    <property type="project" value="InterPro"/>
</dbReference>
<dbReference type="GO" id="GO:0005524">
    <property type="term" value="F:ATP binding"/>
    <property type="evidence" value="ECO:0007669"/>
    <property type="project" value="UniProtKB-KW"/>
</dbReference>
<evidence type="ECO:0000256" key="1">
    <source>
        <dbReference type="ARBA" id="ARBA00022679"/>
    </source>
</evidence>
<dbReference type="SUPFAM" id="SSF63862">
    <property type="entry name" value="Thiamin pyrophosphokinase, substrate-binding domain"/>
    <property type="match status" value="1"/>
</dbReference>
<evidence type="ECO:0000313" key="8">
    <source>
        <dbReference type="Proteomes" id="UP000287156"/>
    </source>
</evidence>
<dbReference type="SMART" id="SM00983">
    <property type="entry name" value="TPK_B1_binding"/>
    <property type="match status" value="1"/>
</dbReference>
<comment type="caution">
    <text evidence="7">The sequence shown here is derived from an EMBL/GenBank/DDBJ whole genome shotgun (WGS) entry which is preliminary data.</text>
</comment>
<organism evidence="7 8">
    <name type="scientific">Siminovitchia acidinfaciens</name>
    <dbReference type="NCBI Taxonomy" id="2321395"/>
    <lineage>
        <taxon>Bacteria</taxon>
        <taxon>Bacillati</taxon>
        <taxon>Bacillota</taxon>
        <taxon>Bacilli</taxon>
        <taxon>Bacillales</taxon>
        <taxon>Bacillaceae</taxon>
        <taxon>Siminovitchia</taxon>
    </lineage>
</organism>
<dbReference type="SUPFAM" id="SSF63999">
    <property type="entry name" value="Thiamin pyrophosphokinase, catalytic domain"/>
    <property type="match status" value="1"/>
</dbReference>
<dbReference type="InterPro" id="IPR053149">
    <property type="entry name" value="TPK"/>
</dbReference>
<dbReference type="OrthoDB" id="9804377at2"/>
<dbReference type="InterPro" id="IPR007371">
    <property type="entry name" value="TPK_catalytic"/>
</dbReference>
<evidence type="ECO:0000256" key="5">
    <source>
        <dbReference type="NCBIfam" id="TIGR01378"/>
    </source>
</evidence>
<dbReference type="NCBIfam" id="TIGR01378">
    <property type="entry name" value="thi_PPkinase"/>
    <property type="match status" value="1"/>
</dbReference>
<dbReference type="InterPro" id="IPR006282">
    <property type="entry name" value="Thi_PPkinase"/>
</dbReference>
<dbReference type="InterPro" id="IPR036371">
    <property type="entry name" value="TPK_B1-bd_sf"/>
</dbReference>
<feature type="domain" description="Thiamin pyrophosphokinase thiamin-binding" evidence="6">
    <location>
        <begin position="145"/>
        <end position="211"/>
    </location>
</feature>
<dbReference type="AlphaFoldDB" id="A0A429Y2H7"/>
<dbReference type="EMBL" id="QYTV02000003">
    <property type="protein sequence ID" value="RST75449.1"/>
    <property type="molecule type" value="Genomic_DNA"/>
</dbReference>
<dbReference type="PANTHER" id="PTHR41299">
    <property type="entry name" value="THIAMINE PYROPHOSPHOKINASE"/>
    <property type="match status" value="1"/>
</dbReference>
<dbReference type="EC" id="2.7.6.2" evidence="5"/>
<dbReference type="GO" id="GO:0009229">
    <property type="term" value="P:thiamine diphosphate biosynthetic process"/>
    <property type="evidence" value="ECO:0007669"/>
    <property type="project" value="InterPro"/>
</dbReference>
<dbReference type="Pfam" id="PF04265">
    <property type="entry name" value="TPK_B1_binding"/>
    <property type="match status" value="1"/>
</dbReference>
<sequence>MIKIIHIVAGGPEKLVPDLSEYQDENIIWVGVDKGVQMIIGAGLRPDIAVGDFDSILEDEWKRIERLVPSLRKFKPEKDETDMELAIMWALEMNPTSVRIFGGTGGRLDHFMANALMLGKYKQENPNVTFELIDVQNILSVHLPGGYDVKGDEERKFISFIPIFSDVYGLTLKGFKYPLNNHHVPTGSSLCISNELIHETGHFSFEKGILMMIRSKD</sequence>
<accession>A0A429Y2H7</accession>
<name>A0A429Y2H7_9BACI</name>
<keyword evidence="8" id="KW-1185">Reference proteome</keyword>
<evidence type="ECO:0000256" key="4">
    <source>
        <dbReference type="ARBA" id="ARBA00022840"/>
    </source>
</evidence>
<reference evidence="7" key="1">
    <citation type="submission" date="2018-12" db="EMBL/GenBank/DDBJ databases">
        <authorList>
            <person name="Sun L."/>
            <person name="Chen Z."/>
        </authorList>
    </citation>
    <scope>NUCLEOTIDE SEQUENCE [LARGE SCALE GENOMIC DNA]</scope>
    <source>
        <strain evidence="7">3-2-2</strain>
    </source>
</reference>
<dbReference type="Proteomes" id="UP000287156">
    <property type="component" value="Unassembled WGS sequence"/>
</dbReference>
<evidence type="ECO:0000313" key="7">
    <source>
        <dbReference type="EMBL" id="RST75449.1"/>
    </source>
</evidence>
<dbReference type="InterPro" id="IPR007373">
    <property type="entry name" value="Thiamin_PyroPKinase_B1-bd"/>
</dbReference>
<dbReference type="GO" id="GO:0004788">
    <property type="term" value="F:thiamine diphosphokinase activity"/>
    <property type="evidence" value="ECO:0007669"/>
    <property type="project" value="UniProtKB-UniRule"/>
</dbReference>
<keyword evidence="2" id="KW-0547">Nucleotide-binding</keyword>